<evidence type="ECO:0000256" key="8">
    <source>
        <dbReference type="ARBA" id="ARBA00022475"/>
    </source>
</evidence>
<evidence type="ECO:0000259" key="19">
    <source>
        <dbReference type="SMART" id="SM00563"/>
    </source>
</evidence>
<evidence type="ECO:0000256" key="3">
    <source>
        <dbReference type="ARBA" id="ARBA00004728"/>
    </source>
</evidence>
<keyword evidence="10" id="KW-0997">Cell inner membrane</keyword>
<evidence type="ECO:0000256" key="6">
    <source>
        <dbReference type="ARBA" id="ARBA00013211"/>
    </source>
</evidence>
<comment type="function">
    <text evidence="17">Converts lysophosphatidic acid (LPA) into phosphatidic acid by incorporating acyl moiety at the 2 position.</text>
</comment>
<dbReference type="GO" id="GO:0003841">
    <property type="term" value="F:1-acylglycerol-3-phosphate O-acyltransferase activity"/>
    <property type="evidence" value="ECO:0007669"/>
    <property type="project" value="UniProtKB-UniRule"/>
</dbReference>
<dbReference type="NCBIfam" id="TIGR00530">
    <property type="entry name" value="AGP_acyltrn"/>
    <property type="match status" value="1"/>
</dbReference>
<keyword evidence="9 18" id="KW-0444">Lipid biosynthesis</keyword>
<keyword evidence="21" id="KW-1185">Reference proteome</keyword>
<accession>A0AAW4L7F9</accession>
<keyword evidence="16 18" id="KW-0012">Acyltransferase</keyword>
<dbReference type="Pfam" id="PF01553">
    <property type="entry name" value="Acyltransferase"/>
    <property type="match status" value="1"/>
</dbReference>
<dbReference type="EC" id="2.3.1.51" evidence="6 18"/>
<evidence type="ECO:0000256" key="13">
    <source>
        <dbReference type="ARBA" id="ARBA00023136"/>
    </source>
</evidence>
<evidence type="ECO:0000256" key="11">
    <source>
        <dbReference type="ARBA" id="ARBA00022679"/>
    </source>
</evidence>
<dbReference type="AlphaFoldDB" id="A0AAW4L7F9"/>
<dbReference type="Proteomes" id="UP000811899">
    <property type="component" value="Unassembled WGS sequence"/>
</dbReference>
<comment type="pathway">
    <text evidence="3">Phospholipid metabolism; CDP-diacylglycerol biosynthesis; CDP-diacylglycerol from sn-glycerol 3-phosphate: step 2/3.</text>
</comment>
<comment type="pathway">
    <text evidence="4">Lipid metabolism.</text>
</comment>
<organism evidence="20 21">
    <name type="scientific">Geoanaerobacter pelophilus</name>
    <dbReference type="NCBI Taxonomy" id="60036"/>
    <lineage>
        <taxon>Bacteria</taxon>
        <taxon>Pseudomonadati</taxon>
        <taxon>Thermodesulfobacteriota</taxon>
        <taxon>Desulfuromonadia</taxon>
        <taxon>Geobacterales</taxon>
        <taxon>Geobacteraceae</taxon>
        <taxon>Geoanaerobacter</taxon>
    </lineage>
</organism>
<reference evidence="20 21" key="1">
    <citation type="submission" date="2021-05" db="EMBL/GenBank/DDBJ databases">
        <title>The draft genome of Geobacter pelophilus DSM 12255.</title>
        <authorList>
            <person name="Xu Z."/>
            <person name="Masuda Y."/>
            <person name="Itoh H."/>
            <person name="Senoo K."/>
        </authorList>
    </citation>
    <scope>NUCLEOTIDE SEQUENCE [LARGE SCALE GENOMIC DNA]</scope>
    <source>
        <strain evidence="20 21">DSM 12255</strain>
    </source>
</reference>
<comment type="similarity">
    <text evidence="5 18">Belongs to the 1-acyl-sn-glycerol-3-phosphate acyltransferase family.</text>
</comment>
<dbReference type="SMART" id="SM00563">
    <property type="entry name" value="PlsC"/>
    <property type="match status" value="1"/>
</dbReference>
<name>A0AAW4L7F9_9BACT</name>
<gene>
    <name evidence="20" type="ORF">KI809_07890</name>
</gene>
<evidence type="ECO:0000256" key="16">
    <source>
        <dbReference type="ARBA" id="ARBA00023315"/>
    </source>
</evidence>
<comment type="domain">
    <text evidence="18">The HXXXXD motif is essential for acyltransferase activity and may constitute the binding site for the phosphate moiety of the glycerol-3-phosphate.</text>
</comment>
<keyword evidence="14 18" id="KW-0594">Phospholipid biosynthesis</keyword>
<comment type="catalytic activity">
    <reaction evidence="1 18">
        <text>a 1-acyl-sn-glycero-3-phosphate + an acyl-CoA = a 1,2-diacyl-sn-glycero-3-phosphate + CoA</text>
        <dbReference type="Rhea" id="RHEA:19709"/>
        <dbReference type="ChEBI" id="CHEBI:57287"/>
        <dbReference type="ChEBI" id="CHEBI:57970"/>
        <dbReference type="ChEBI" id="CHEBI:58342"/>
        <dbReference type="ChEBI" id="CHEBI:58608"/>
        <dbReference type="EC" id="2.3.1.51"/>
    </reaction>
</comment>
<sequence>MLRAHLFLLIFIPLTFAFAAVALLCTLFDGTGSAYHRIACAWSSTSLWMAGVAVAVTGQEHIPENVPVIFMSNHQSNFDILALYQAIPRQFSWIAKEELFSYPVFGHSMRRAGYIPLDRSDGRKSLKSMIAAAARINQGSSVVIFPEGTRSEDGALIPFKKGAFLLAEKANVPIVPVSISGSGEINPAKRRWLKPGTIRIRFAEPISETAQSGRKRTELMDQVRAAIAANLEI</sequence>
<feature type="domain" description="Phospholipid/glycerol acyltransferase" evidence="19">
    <location>
        <begin position="68"/>
        <end position="182"/>
    </location>
</feature>
<keyword evidence="12 18" id="KW-0443">Lipid metabolism</keyword>
<evidence type="ECO:0000256" key="9">
    <source>
        <dbReference type="ARBA" id="ARBA00022516"/>
    </source>
</evidence>
<dbReference type="RefSeq" id="WP_214170980.1">
    <property type="nucleotide sequence ID" value="NZ_JAHCVJ010000002.1"/>
</dbReference>
<protein>
    <recommendedName>
        <fullName evidence="7 18">1-acyl-sn-glycerol-3-phosphate acyltransferase</fullName>
        <ecNumber evidence="6 18">2.3.1.51</ecNumber>
    </recommendedName>
</protein>
<dbReference type="SUPFAM" id="SSF69593">
    <property type="entry name" value="Glycerol-3-phosphate (1)-acyltransferase"/>
    <property type="match status" value="1"/>
</dbReference>
<evidence type="ECO:0000256" key="12">
    <source>
        <dbReference type="ARBA" id="ARBA00023098"/>
    </source>
</evidence>
<dbReference type="EMBL" id="JAHCVJ010000002">
    <property type="protein sequence ID" value="MBT0664221.1"/>
    <property type="molecule type" value="Genomic_DNA"/>
</dbReference>
<keyword evidence="13" id="KW-0472">Membrane</keyword>
<evidence type="ECO:0000256" key="10">
    <source>
        <dbReference type="ARBA" id="ARBA00022519"/>
    </source>
</evidence>
<evidence type="ECO:0000256" key="1">
    <source>
        <dbReference type="ARBA" id="ARBA00001141"/>
    </source>
</evidence>
<evidence type="ECO:0000313" key="20">
    <source>
        <dbReference type="EMBL" id="MBT0664221.1"/>
    </source>
</evidence>
<evidence type="ECO:0000256" key="17">
    <source>
        <dbReference type="ARBA" id="ARBA00037183"/>
    </source>
</evidence>
<comment type="caution">
    <text evidence="20">The sequence shown here is derived from an EMBL/GenBank/DDBJ whole genome shotgun (WGS) entry which is preliminary data.</text>
</comment>
<keyword evidence="11 18" id="KW-0808">Transferase</keyword>
<dbReference type="PANTHER" id="PTHR10434">
    <property type="entry name" value="1-ACYL-SN-GLYCEROL-3-PHOSPHATE ACYLTRANSFERASE"/>
    <property type="match status" value="1"/>
</dbReference>
<evidence type="ECO:0000256" key="4">
    <source>
        <dbReference type="ARBA" id="ARBA00005189"/>
    </source>
</evidence>
<evidence type="ECO:0000256" key="14">
    <source>
        <dbReference type="ARBA" id="ARBA00023209"/>
    </source>
</evidence>
<dbReference type="InterPro" id="IPR002123">
    <property type="entry name" value="Plipid/glycerol_acylTrfase"/>
</dbReference>
<evidence type="ECO:0000256" key="2">
    <source>
        <dbReference type="ARBA" id="ARBA00004417"/>
    </source>
</evidence>
<dbReference type="GO" id="GO:0005886">
    <property type="term" value="C:plasma membrane"/>
    <property type="evidence" value="ECO:0007669"/>
    <property type="project" value="UniProtKB-SubCell"/>
</dbReference>
<evidence type="ECO:0000256" key="18">
    <source>
        <dbReference type="RuleBase" id="RU361267"/>
    </source>
</evidence>
<keyword evidence="15 18" id="KW-1208">Phospholipid metabolism</keyword>
<keyword evidence="8" id="KW-1003">Cell membrane</keyword>
<dbReference type="InterPro" id="IPR004552">
    <property type="entry name" value="AGP_acyltrans"/>
</dbReference>
<dbReference type="CDD" id="cd07989">
    <property type="entry name" value="LPLAT_AGPAT-like"/>
    <property type="match status" value="1"/>
</dbReference>
<dbReference type="GO" id="GO:0006654">
    <property type="term" value="P:phosphatidic acid biosynthetic process"/>
    <property type="evidence" value="ECO:0007669"/>
    <property type="project" value="TreeGrafter"/>
</dbReference>
<evidence type="ECO:0000256" key="5">
    <source>
        <dbReference type="ARBA" id="ARBA00008655"/>
    </source>
</evidence>
<evidence type="ECO:0000256" key="7">
    <source>
        <dbReference type="ARBA" id="ARBA00016139"/>
    </source>
</evidence>
<comment type="subcellular location">
    <subcellularLocation>
        <location evidence="2">Cell inner membrane</location>
        <topology evidence="2">Peripheral membrane protein</topology>
    </subcellularLocation>
</comment>
<evidence type="ECO:0000313" key="21">
    <source>
        <dbReference type="Proteomes" id="UP000811899"/>
    </source>
</evidence>
<evidence type="ECO:0000256" key="15">
    <source>
        <dbReference type="ARBA" id="ARBA00023264"/>
    </source>
</evidence>
<proteinExistence type="inferred from homology"/>
<dbReference type="PANTHER" id="PTHR10434:SF59">
    <property type="entry name" value="1-ACYL-SN-GLYCEROL-3-PHOSPHATE ACYLTRANSFERASE"/>
    <property type="match status" value="1"/>
</dbReference>